<dbReference type="Proteomes" id="UP000036951">
    <property type="component" value="Unassembled WGS sequence"/>
</dbReference>
<gene>
    <name evidence="2" type="ORF">ACU52_08950</name>
</gene>
<dbReference type="CDD" id="cd00761">
    <property type="entry name" value="Glyco_tranf_GTA_type"/>
    <property type="match status" value="1"/>
</dbReference>
<dbReference type="GO" id="GO:0016758">
    <property type="term" value="F:hexosyltransferase activity"/>
    <property type="evidence" value="ECO:0007669"/>
    <property type="project" value="UniProtKB-ARBA"/>
</dbReference>
<evidence type="ECO:0000313" key="2">
    <source>
        <dbReference type="EMBL" id="KOO68278.1"/>
    </source>
</evidence>
<comment type="caution">
    <text evidence="2">The sequence shown here is derived from an EMBL/GenBank/DDBJ whole genome shotgun (WGS) entry which is preliminary data.</text>
</comment>
<dbReference type="InterPro" id="IPR029044">
    <property type="entry name" value="Nucleotide-diphossugar_trans"/>
</dbReference>
<evidence type="ECO:0000313" key="3">
    <source>
        <dbReference type="Proteomes" id="UP000036951"/>
    </source>
</evidence>
<dbReference type="Pfam" id="PF00535">
    <property type="entry name" value="Glycos_transf_2"/>
    <property type="match status" value="1"/>
</dbReference>
<dbReference type="OrthoDB" id="597270at2"/>
<evidence type="ECO:0000259" key="1">
    <source>
        <dbReference type="Pfam" id="PF00535"/>
    </source>
</evidence>
<protein>
    <recommendedName>
        <fullName evidence="1">Glycosyltransferase 2-like domain-containing protein</fullName>
    </recommendedName>
</protein>
<dbReference type="EMBL" id="LFQU01000016">
    <property type="protein sequence ID" value="KOO68278.1"/>
    <property type="molecule type" value="Genomic_DNA"/>
</dbReference>
<dbReference type="Gene3D" id="3.90.550.10">
    <property type="entry name" value="Spore Coat Polysaccharide Biosynthesis Protein SpsA, Chain A"/>
    <property type="match status" value="1"/>
</dbReference>
<dbReference type="PANTHER" id="PTHR22916">
    <property type="entry name" value="GLYCOSYLTRANSFERASE"/>
    <property type="match status" value="1"/>
</dbReference>
<dbReference type="InterPro" id="IPR001173">
    <property type="entry name" value="Glyco_trans_2-like"/>
</dbReference>
<proteinExistence type="predicted"/>
<organism evidence="2 3">
    <name type="scientific">Xylanibacter rarus</name>
    <dbReference type="NCBI Taxonomy" id="1676614"/>
    <lineage>
        <taxon>Bacteria</taxon>
        <taxon>Pseudomonadati</taxon>
        <taxon>Bacteroidota</taxon>
        <taxon>Bacteroidia</taxon>
        <taxon>Bacteroidales</taxon>
        <taxon>Prevotellaceae</taxon>
        <taxon>Xylanibacter</taxon>
    </lineage>
</organism>
<sequence>MNTSFDSSNSPLVSFIITCRNLPVKQITECLDSITGLSLRTQEKEIIVIDDGSDVSIIDCLEKYRDEIIYVRQKKNGVSSARNLGLRMASGNFIQFINGEDKLIPDAYEHCLDIVRYNVPDIVLFNSSGKKKETSSFYIPEPMDGAHYMRHNNLHATAWGYIFNRKILLDLRFNPSLLNTDEEFTPQLFLRAEKVYSTDIVAYSYKKRPSDSIKDKDPRLILKRLNDIEHIIFHLKELSEQLPIADSQALQRRVSQLTIDYIFSIIRLTRSSKQLSSRLKRLEDCGLFPLPDKRYSRSYTILRKLTKNRMLRKCLSLVLK</sequence>
<accession>A0A8E1QX52</accession>
<dbReference type="SUPFAM" id="SSF53448">
    <property type="entry name" value="Nucleotide-diphospho-sugar transferases"/>
    <property type="match status" value="1"/>
</dbReference>
<name>A0A8E1QX52_9BACT</name>
<dbReference type="RefSeq" id="WP_053398590.1">
    <property type="nucleotide sequence ID" value="NZ_LFQU01000016.1"/>
</dbReference>
<dbReference type="AlphaFoldDB" id="A0A8E1QX52"/>
<keyword evidence="3" id="KW-1185">Reference proteome</keyword>
<reference evidence="2 3" key="1">
    <citation type="submission" date="2015-06" db="EMBL/GenBank/DDBJ databases">
        <title>Prevotella sp. 109, sp. nov., a novel member of the family Prevotellaceae isolated from human faeces.</title>
        <authorList>
            <person name="Shkoporov A.N."/>
            <person name="Chaplin A.V."/>
            <person name="Kafarskaia L.I."/>
            <person name="Efimov B.A."/>
        </authorList>
    </citation>
    <scope>NUCLEOTIDE SEQUENCE [LARGE SCALE GENOMIC DNA]</scope>
    <source>
        <strain evidence="2 3">109</strain>
    </source>
</reference>
<feature type="domain" description="Glycosyltransferase 2-like" evidence="1">
    <location>
        <begin position="14"/>
        <end position="143"/>
    </location>
</feature>